<dbReference type="Proteomes" id="UP000504604">
    <property type="component" value="Linkage group LG15"/>
</dbReference>
<evidence type="ECO:0000313" key="1">
    <source>
        <dbReference type="Proteomes" id="UP000504604"/>
    </source>
</evidence>
<gene>
    <name evidence="2" type="primary">LOC105178411</name>
</gene>
<keyword evidence="1" id="KW-1185">Reference proteome</keyword>
<accession>A0A6I9UFK3</accession>
<organism evidence="1 2">
    <name type="scientific">Sesamum indicum</name>
    <name type="common">Oriental sesame</name>
    <name type="synonym">Sesamum orientale</name>
    <dbReference type="NCBI Taxonomy" id="4182"/>
    <lineage>
        <taxon>Eukaryota</taxon>
        <taxon>Viridiplantae</taxon>
        <taxon>Streptophyta</taxon>
        <taxon>Embryophyta</taxon>
        <taxon>Tracheophyta</taxon>
        <taxon>Spermatophyta</taxon>
        <taxon>Magnoliopsida</taxon>
        <taxon>eudicotyledons</taxon>
        <taxon>Gunneridae</taxon>
        <taxon>Pentapetalae</taxon>
        <taxon>asterids</taxon>
        <taxon>lamiids</taxon>
        <taxon>Lamiales</taxon>
        <taxon>Pedaliaceae</taxon>
        <taxon>Sesamum</taxon>
    </lineage>
</organism>
<dbReference type="KEGG" id="sind:105178411"/>
<sequence>MWQITKQEKIVHNGKQFEGGGERNGKEGIVVGIVGIEGIVGNEKAGNGGRATFGIAGMEVGNGGNVGFGRDGMVGRVGMRGMLGNGGNVALGKFGIVGRGGIVGNAGCTG</sequence>
<name>A0A6I9UFK3_SESIN</name>
<dbReference type="AlphaFoldDB" id="A0A6I9UFK3"/>
<dbReference type="InParanoid" id="A0A6I9UFK3"/>
<proteinExistence type="predicted"/>
<evidence type="ECO:0000313" key="2">
    <source>
        <dbReference type="RefSeq" id="XP_011100177.1"/>
    </source>
</evidence>
<protein>
    <submittedName>
        <fullName evidence="2">Uncharacterized protein LOC105178411</fullName>
    </submittedName>
</protein>
<dbReference type="RefSeq" id="XP_011100177.1">
    <property type="nucleotide sequence ID" value="XM_011101875.2"/>
</dbReference>
<dbReference type="GeneID" id="105178411"/>
<reference evidence="2" key="1">
    <citation type="submission" date="2025-08" db="UniProtKB">
        <authorList>
            <consortium name="RefSeq"/>
        </authorList>
    </citation>
    <scope>IDENTIFICATION</scope>
</reference>